<evidence type="ECO:0000256" key="1">
    <source>
        <dbReference type="SAM" id="MobiDB-lite"/>
    </source>
</evidence>
<sequence length="251" mass="26557">MQVTSLFATIFAFLALVAPLATQALQINSPTSLTPGNTTITFTTDSSEAVGPLQFLLVENNGTRDATLATGIASNAGSVTVDIPANVSGTGWTIEAWMNQHKLGQSALFSVTSPTDSQGMSHAGEVVGGVVGAVIGVALIVLAVFIYTRRRHHQLAATGTTFNLEAGFPPPRPRHERSFSSTSGGSVDGGNKLLEMEKIQWEMELEGQFARARACTPDIPRGFSPLPRASPPRNVALPLAPQRAVTRDTNY</sequence>
<gene>
    <name evidence="4" type="ORF">DFH07DRAFT_864021</name>
</gene>
<feature type="signal peptide" evidence="3">
    <location>
        <begin position="1"/>
        <end position="24"/>
    </location>
</feature>
<feature type="region of interest" description="Disordered" evidence="1">
    <location>
        <begin position="221"/>
        <end position="251"/>
    </location>
</feature>
<dbReference type="EMBL" id="JARJLG010000414">
    <property type="protein sequence ID" value="KAJ7712905.1"/>
    <property type="molecule type" value="Genomic_DNA"/>
</dbReference>
<name>A0AAD7MEA4_9AGAR</name>
<reference evidence="4" key="1">
    <citation type="submission" date="2023-03" db="EMBL/GenBank/DDBJ databases">
        <title>Massive genome expansion in bonnet fungi (Mycena s.s.) driven by repeated elements and novel gene families across ecological guilds.</title>
        <authorList>
            <consortium name="Lawrence Berkeley National Laboratory"/>
            <person name="Harder C.B."/>
            <person name="Miyauchi S."/>
            <person name="Viragh M."/>
            <person name="Kuo A."/>
            <person name="Thoen E."/>
            <person name="Andreopoulos B."/>
            <person name="Lu D."/>
            <person name="Skrede I."/>
            <person name="Drula E."/>
            <person name="Henrissat B."/>
            <person name="Morin E."/>
            <person name="Kohler A."/>
            <person name="Barry K."/>
            <person name="LaButti K."/>
            <person name="Morin E."/>
            <person name="Salamov A."/>
            <person name="Lipzen A."/>
            <person name="Mereny Z."/>
            <person name="Hegedus B."/>
            <person name="Baldrian P."/>
            <person name="Stursova M."/>
            <person name="Weitz H."/>
            <person name="Taylor A."/>
            <person name="Grigoriev I.V."/>
            <person name="Nagy L.G."/>
            <person name="Martin F."/>
            <person name="Kauserud H."/>
        </authorList>
    </citation>
    <scope>NUCLEOTIDE SEQUENCE</scope>
    <source>
        <strain evidence="4">CBHHK188m</strain>
    </source>
</reference>
<protein>
    <submittedName>
        <fullName evidence="4">Uncharacterized protein</fullName>
    </submittedName>
</protein>
<organism evidence="4 5">
    <name type="scientific">Mycena maculata</name>
    <dbReference type="NCBI Taxonomy" id="230809"/>
    <lineage>
        <taxon>Eukaryota</taxon>
        <taxon>Fungi</taxon>
        <taxon>Dikarya</taxon>
        <taxon>Basidiomycota</taxon>
        <taxon>Agaricomycotina</taxon>
        <taxon>Agaricomycetes</taxon>
        <taxon>Agaricomycetidae</taxon>
        <taxon>Agaricales</taxon>
        <taxon>Marasmiineae</taxon>
        <taxon>Mycenaceae</taxon>
        <taxon>Mycena</taxon>
    </lineage>
</organism>
<feature type="transmembrane region" description="Helical" evidence="2">
    <location>
        <begin position="126"/>
        <end position="147"/>
    </location>
</feature>
<keyword evidence="5" id="KW-1185">Reference proteome</keyword>
<keyword evidence="3" id="KW-0732">Signal</keyword>
<dbReference type="Proteomes" id="UP001215280">
    <property type="component" value="Unassembled WGS sequence"/>
</dbReference>
<keyword evidence="2" id="KW-1133">Transmembrane helix</keyword>
<evidence type="ECO:0000256" key="2">
    <source>
        <dbReference type="SAM" id="Phobius"/>
    </source>
</evidence>
<keyword evidence="2" id="KW-0812">Transmembrane</keyword>
<evidence type="ECO:0000313" key="4">
    <source>
        <dbReference type="EMBL" id="KAJ7712905.1"/>
    </source>
</evidence>
<accession>A0AAD7MEA4</accession>
<comment type="caution">
    <text evidence="4">The sequence shown here is derived from an EMBL/GenBank/DDBJ whole genome shotgun (WGS) entry which is preliminary data.</text>
</comment>
<feature type="chain" id="PRO_5042190568" evidence="3">
    <location>
        <begin position="25"/>
        <end position="251"/>
    </location>
</feature>
<keyword evidence="2" id="KW-0472">Membrane</keyword>
<feature type="region of interest" description="Disordered" evidence="1">
    <location>
        <begin position="166"/>
        <end position="187"/>
    </location>
</feature>
<evidence type="ECO:0000313" key="5">
    <source>
        <dbReference type="Proteomes" id="UP001215280"/>
    </source>
</evidence>
<dbReference type="AlphaFoldDB" id="A0AAD7MEA4"/>
<evidence type="ECO:0000256" key="3">
    <source>
        <dbReference type="SAM" id="SignalP"/>
    </source>
</evidence>
<proteinExistence type="predicted"/>